<dbReference type="SUPFAM" id="SSF51556">
    <property type="entry name" value="Metallo-dependent hydrolases"/>
    <property type="match status" value="1"/>
</dbReference>
<dbReference type="InterPro" id="IPR006680">
    <property type="entry name" value="Amidohydro-rel"/>
</dbReference>
<dbReference type="CDD" id="cd01292">
    <property type="entry name" value="metallo-dependent_hydrolases"/>
    <property type="match status" value="1"/>
</dbReference>
<dbReference type="EMBL" id="JAUOZS010000001">
    <property type="protein sequence ID" value="MDT8903309.1"/>
    <property type="molecule type" value="Genomic_DNA"/>
</dbReference>
<comment type="caution">
    <text evidence="2">The sequence shown here is derived from an EMBL/GenBank/DDBJ whole genome shotgun (WGS) entry which is preliminary data.</text>
</comment>
<dbReference type="Pfam" id="PF01979">
    <property type="entry name" value="Amidohydro_1"/>
    <property type="match status" value="1"/>
</dbReference>
<dbReference type="PANTHER" id="PTHR43135">
    <property type="entry name" value="ALPHA-D-RIBOSE 1-METHYLPHOSPHONATE 5-TRIPHOSPHATE DIPHOSPHATASE"/>
    <property type="match status" value="1"/>
</dbReference>
<dbReference type="InterPro" id="IPR032466">
    <property type="entry name" value="Metal_Hydrolase"/>
</dbReference>
<dbReference type="RefSeq" id="WP_413781768.1">
    <property type="nucleotide sequence ID" value="NZ_JAUOZS010000001.1"/>
</dbReference>
<accession>A0ABU3P2N1</accession>
<proteinExistence type="predicted"/>
<sequence length="390" mass="39560">MEVTVIKNIGTIVSGLVDQPTVAGSVIVIKDGKIDAVGGDDLIAALDAAAVKYKSIDAGGMTVTPGLIDSHTHPVIGDYTPRQKMADFIDSSIHGGVTTMISAGEVHTPGRPTDPAGVKALAILASKSFAILKPGGVKVYAGAVILEKGLTEADFAEMASAGVRIVGEVGLGSVKKPEDAAPMVAWAKKHNMKVMMHTGGTSIPGSSTVTAADVIKTDPDVVSHINGGPTAVSLAEVDSLLDNTGLALEIVQCGNPKVADYVARKAQAANQLYRIIFGNDAPSGTGVIPLGILRNICQLASMSGIPAAQAIAMATGNTARVYGLNTGVIAPGKEADIVIMDTPMGSVGKNALEAIEAGDLPGVALVLVDGVVKVSKSRNTPPPVGKVTIA</sequence>
<gene>
    <name evidence="2" type="ORF">Q4T40_18925</name>
</gene>
<dbReference type="SUPFAM" id="SSF51338">
    <property type="entry name" value="Composite domain of metallo-dependent hydrolases"/>
    <property type="match status" value="1"/>
</dbReference>
<protein>
    <submittedName>
        <fullName evidence="2">Amidohydrolase family protein</fullName>
    </submittedName>
</protein>
<dbReference type="Gene3D" id="3.20.20.140">
    <property type="entry name" value="Metal-dependent hydrolases"/>
    <property type="match status" value="1"/>
</dbReference>
<dbReference type="Gene3D" id="2.30.40.10">
    <property type="entry name" value="Urease, subunit C, domain 1"/>
    <property type="match status" value="1"/>
</dbReference>
<feature type="domain" description="Amidohydrolase-related" evidence="1">
    <location>
        <begin position="62"/>
        <end position="371"/>
    </location>
</feature>
<dbReference type="Proteomes" id="UP001254848">
    <property type="component" value="Unassembled WGS sequence"/>
</dbReference>
<dbReference type="PANTHER" id="PTHR43135:SF3">
    <property type="entry name" value="ALPHA-D-RIBOSE 1-METHYLPHOSPHONATE 5-TRIPHOSPHATE DIPHOSPHATASE"/>
    <property type="match status" value="1"/>
</dbReference>
<organism evidence="2 3">
    <name type="scientific">Anaeroselena agilis</name>
    <dbReference type="NCBI Taxonomy" id="3063788"/>
    <lineage>
        <taxon>Bacteria</taxon>
        <taxon>Bacillati</taxon>
        <taxon>Bacillota</taxon>
        <taxon>Negativicutes</taxon>
        <taxon>Acetonemataceae</taxon>
        <taxon>Anaeroselena</taxon>
    </lineage>
</organism>
<dbReference type="InterPro" id="IPR051781">
    <property type="entry name" value="Metallo-dep_Hydrolase"/>
</dbReference>
<name>A0ABU3P2N1_9FIRM</name>
<evidence type="ECO:0000313" key="3">
    <source>
        <dbReference type="Proteomes" id="UP001254848"/>
    </source>
</evidence>
<keyword evidence="3" id="KW-1185">Reference proteome</keyword>
<dbReference type="InterPro" id="IPR011059">
    <property type="entry name" value="Metal-dep_hydrolase_composite"/>
</dbReference>
<evidence type="ECO:0000313" key="2">
    <source>
        <dbReference type="EMBL" id="MDT8903309.1"/>
    </source>
</evidence>
<evidence type="ECO:0000259" key="1">
    <source>
        <dbReference type="Pfam" id="PF01979"/>
    </source>
</evidence>
<reference evidence="2 3" key="1">
    <citation type="submission" date="2023-07" db="EMBL/GenBank/DDBJ databases">
        <title>The novel representative of Negativicutes class, Anaeroselena agilis gen. nov. sp. nov.</title>
        <authorList>
            <person name="Prokofeva M.I."/>
            <person name="Elcheninov A.G."/>
            <person name="Klyukina A."/>
            <person name="Kublanov I.V."/>
            <person name="Frolov E.N."/>
            <person name="Podosokorskaya O.A."/>
        </authorList>
    </citation>
    <scope>NUCLEOTIDE SEQUENCE [LARGE SCALE GENOMIC DNA]</scope>
    <source>
        <strain evidence="2 3">4137-cl</strain>
    </source>
</reference>